<keyword evidence="10" id="KW-1185">Reference proteome</keyword>
<feature type="transmembrane region" description="Helical" evidence="8">
    <location>
        <begin position="106"/>
        <end position="135"/>
    </location>
</feature>
<feature type="transmembrane region" description="Helical" evidence="8">
    <location>
        <begin position="334"/>
        <end position="353"/>
    </location>
</feature>
<evidence type="ECO:0000256" key="8">
    <source>
        <dbReference type="SAM" id="Phobius"/>
    </source>
</evidence>
<protein>
    <submittedName>
        <fullName evidence="9">Allantoin permease</fullName>
    </submittedName>
</protein>
<feature type="transmembrane region" description="Helical" evidence="8">
    <location>
        <begin position="365"/>
        <end position="385"/>
    </location>
</feature>
<reference evidence="9" key="1">
    <citation type="journal article" date="2014" name="Int. J. Syst. Evol. Microbiol.">
        <title>Complete genome sequence of Corynebacterium casei LMG S-19264T (=DSM 44701T), isolated from a smear-ripened cheese.</title>
        <authorList>
            <consortium name="US DOE Joint Genome Institute (JGI-PGF)"/>
            <person name="Walter F."/>
            <person name="Albersmeier A."/>
            <person name="Kalinowski J."/>
            <person name="Ruckert C."/>
        </authorList>
    </citation>
    <scope>NUCLEOTIDE SEQUENCE</scope>
    <source>
        <strain evidence="9">CGMCC 1.16067</strain>
    </source>
</reference>
<evidence type="ECO:0000313" key="10">
    <source>
        <dbReference type="Proteomes" id="UP000649179"/>
    </source>
</evidence>
<comment type="similarity">
    <text evidence="2 7">Belongs to the purine-cytosine permease (2.A.39) family.</text>
</comment>
<dbReference type="PANTHER" id="PTHR31806">
    <property type="entry name" value="PURINE-CYTOSINE PERMEASE FCY2-RELATED"/>
    <property type="match status" value="1"/>
</dbReference>
<feature type="transmembrane region" description="Helical" evidence="8">
    <location>
        <begin position="175"/>
        <end position="192"/>
    </location>
</feature>
<gene>
    <name evidence="9" type="ORF">GCM10011519_33250</name>
</gene>
<comment type="subcellular location">
    <subcellularLocation>
        <location evidence="1">Membrane</location>
        <topology evidence="1">Multi-pass membrane protein</topology>
    </subcellularLocation>
</comment>
<dbReference type="GO" id="GO:0005886">
    <property type="term" value="C:plasma membrane"/>
    <property type="evidence" value="ECO:0007669"/>
    <property type="project" value="TreeGrafter"/>
</dbReference>
<dbReference type="AlphaFoldDB" id="A0A917FA24"/>
<dbReference type="InterPro" id="IPR001248">
    <property type="entry name" value="Pur-cyt_permease"/>
</dbReference>
<evidence type="ECO:0000256" key="5">
    <source>
        <dbReference type="ARBA" id="ARBA00022989"/>
    </source>
</evidence>
<evidence type="ECO:0000256" key="4">
    <source>
        <dbReference type="ARBA" id="ARBA00022692"/>
    </source>
</evidence>
<feature type="transmembrane region" description="Helical" evidence="8">
    <location>
        <begin position="34"/>
        <end position="58"/>
    </location>
</feature>
<dbReference type="GO" id="GO:0022857">
    <property type="term" value="F:transmembrane transporter activity"/>
    <property type="evidence" value="ECO:0007669"/>
    <property type="project" value="InterPro"/>
</dbReference>
<dbReference type="EMBL" id="BMKQ01000002">
    <property type="protein sequence ID" value="GGF56696.1"/>
    <property type="molecule type" value="Genomic_DNA"/>
</dbReference>
<feature type="transmembrane region" description="Helical" evidence="8">
    <location>
        <begin position="248"/>
        <end position="271"/>
    </location>
</feature>
<evidence type="ECO:0000256" key="7">
    <source>
        <dbReference type="PIRNR" id="PIRNR002744"/>
    </source>
</evidence>
<feature type="transmembrane region" description="Helical" evidence="8">
    <location>
        <begin position="448"/>
        <end position="470"/>
    </location>
</feature>
<name>A0A917FA24_9ACTN</name>
<evidence type="ECO:0000313" key="9">
    <source>
        <dbReference type="EMBL" id="GGF56696.1"/>
    </source>
</evidence>
<reference evidence="9" key="2">
    <citation type="submission" date="2020-09" db="EMBL/GenBank/DDBJ databases">
        <authorList>
            <person name="Sun Q."/>
            <person name="Zhou Y."/>
        </authorList>
    </citation>
    <scope>NUCLEOTIDE SEQUENCE</scope>
    <source>
        <strain evidence="9">CGMCC 1.16067</strain>
    </source>
</reference>
<accession>A0A917FA24</accession>
<dbReference type="RefSeq" id="WP_229661003.1">
    <property type="nucleotide sequence ID" value="NZ_BMKQ01000002.1"/>
</dbReference>
<dbReference type="Pfam" id="PF02133">
    <property type="entry name" value="Transp_cyt_pur"/>
    <property type="match status" value="1"/>
</dbReference>
<comment type="caution">
    <text evidence="9">The sequence shown here is derived from an EMBL/GenBank/DDBJ whole genome shotgun (WGS) entry which is preliminary data.</text>
</comment>
<dbReference type="PIRSF" id="PIRSF002744">
    <property type="entry name" value="Pur-cyt_permease"/>
    <property type="match status" value="1"/>
</dbReference>
<feature type="transmembrane region" description="Helical" evidence="8">
    <location>
        <begin position="64"/>
        <end position="85"/>
    </location>
</feature>
<keyword evidence="4 8" id="KW-0812">Transmembrane</keyword>
<evidence type="ECO:0000256" key="6">
    <source>
        <dbReference type="ARBA" id="ARBA00023136"/>
    </source>
</evidence>
<organism evidence="9 10">
    <name type="scientific">Marmoricola endophyticus</name>
    <dbReference type="NCBI Taxonomy" id="2040280"/>
    <lineage>
        <taxon>Bacteria</taxon>
        <taxon>Bacillati</taxon>
        <taxon>Actinomycetota</taxon>
        <taxon>Actinomycetes</taxon>
        <taxon>Propionibacteriales</taxon>
        <taxon>Nocardioidaceae</taxon>
        <taxon>Marmoricola</taxon>
    </lineage>
</organism>
<keyword evidence="6 7" id="KW-0472">Membrane</keyword>
<feature type="transmembrane region" description="Helical" evidence="8">
    <location>
        <begin position="147"/>
        <end position="166"/>
    </location>
</feature>
<dbReference type="PANTHER" id="PTHR31806:SF1">
    <property type="entry name" value="PURINE-CYTOSINE PERMEASE FCY2-RELATED"/>
    <property type="match status" value="1"/>
</dbReference>
<evidence type="ECO:0000256" key="3">
    <source>
        <dbReference type="ARBA" id="ARBA00022448"/>
    </source>
</evidence>
<dbReference type="Gene3D" id="1.10.4160.10">
    <property type="entry name" value="Hydantoin permease"/>
    <property type="match status" value="1"/>
</dbReference>
<sequence length="480" mass="48473">MSVQETAPAPGRVETNGVNVIAEAERRGRPRDLFWPWTAASISVFGISYGSFALGYGVSAPQALVAGLVGIVAAGLLAGLIAIAGKRGSAPTLVLSRAAFGVHGNRVPAAFSWVLSVGWETVLTSLAALAAATVVRELGGSGGNGTLAIALVVVIALIVGGGFLGFDAIMRIQTWITYVGVVLTVVYVVLVADRVDLSAVGDLPGGGVAALVGVGILMATATGLSWVNAAADYSRYLPRSASGRGVAGWTATGLSVASVVLFVVGIALAGSDARLSEAIGGDPIGALASLLPTWFLVPFVVVAVVGLVSGALLDIYSSGLSLLALGLPVSRPTAALLDGAIMVLGSVYVLFVAPGDFVNQFQGFLITLGVPIAAWAGVMVADIALRRRDYDDAALMDPAGRYGAVGWPALAVFGVGTVVGWGLVTNTYAGWLTWQGYLMGLVGGKDGAWAGASLGVVVALVIGVVGYAALAAGRVRRSEG</sequence>
<keyword evidence="5 8" id="KW-1133">Transmembrane helix</keyword>
<proteinExistence type="inferred from homology"/>
<feature type="transmembrane region" description="Helical" evidence="8">
    <location>
        <begin position="291"/>
        <end position="313"/>
    </location>
</feature>
<dbReference type="Proteomes" id="UP000649179">
    <property type="component" value="Unassembled WGS sequence"/>
</dbReference>
<evidence type="ECO:0000256" key="2">
    <source>
        <dbReference type="ARBA" id="ARBA00008974"/>
    </source>
</evidence>
<evidence type="ECO:0000256" key="1">
    <source>
        <dbReference type="ARBA" id="ARBA00004141"/>
    </source>
</evidence>
<dbReference type="InterPro" id="IPR026030">
    <property type="entry name" value="Pur-cyt_permease_Fcy2/21/22"/>
</dbReference>
<keyword evidence="3 7" id="KW-0813">Transport</keyword>
<feature type="transmembrane region" description="Helical" evidence="8">
    <location>
        <begin position="405"/>
        <end position="428"/>
    </location>
</feature>
<feature type="transmembrane region" description="Helical" evidence="8">
    <location>
        <begin position="204"/>
        <end position="227"/>
    </location>
</feature>